<keyword evidence="1" id="KW-0813">Transport</keyword>
<dbReference type="GO" id="GO:0022857">
    <property type="term" value="F:transmembrane transporter activity"/>
    <property type="evidence" value="ECO:0007669"/>
    <property type="project" value="InterPro"/>
</dbReference>
<dbReference type="NCBIfam" id="TIGR01189">
    <property type="entry name" value="ccmA"/>
    <property type="match status" value="1"/>
</dbReference>
<feature type="compositionally biased region" description="Basic residues" evidence="7">
    <location>
        <begin position="1"/>
        <end position="12"/>
    </location>
</feature>
<evidence type="ECO:0000313" key="9">
    <source>
        <dbReference type="EMBL" id="QHL89920.1"/>
    </source>
</evidence>
<dbReference type="AlphaFoldDB" id="A0A7Z2NV24"/>
<dbReference type="PROSITE" id="PS50893">
    <property type="entry name" value="ABC_TRANSPORTER_2"/>
    <property type="match status" value="1"/>
</dbReference>
<dbReference type="GO" id="GO:0017004">
    <property type="term" value="P:cytochrome complex assembly"/>
    <property type="evidence" value="ECO:0007669"/>
    <property type="project" value="UniProtKB-KW"/>
</dbReference>
<dbReference type="PANTHER" id="PTHR43499">
    <property type="entry name" value="ABC TRANSPORTER I FAMILY MEMBER 1"/>
    <property type="match status" value="1"/>
</dbReference>
<evidence type="ECO:0000256" key="3">
    <source>
        <dbReference type="ARBA" id="ARBA00022748"/>
    </source>
</evidence>
<dbReference type="GO" id="GO:0016887">
    <property type="term" value="F:ATP hydrolysis activity"/>
    <property type="evidence" value="ECO:0007669"/>
    <property type="project" value="InterPro"/>
</dbReference>
<dbReference type="EMBL" id="CP047895">
    <property type="protein sequence ID" value="QHL89920.1"/>
    <property type="molecule type" value="Genomic_DNA"/>
</dbReference>
<proteinExistence type="predicted"/>
<evidence type="ECO:0000256" key="1">
    <source>
        <dbReference type="ARBA" id="ARBA00022448"/>
    </source>
</evidence>
<evidence type="ECO:0000256" key="7">
    <source>
        <dbReference type="SAM" id="MobiDB-lite"/>
    </source>
</evidence>
<dbReference type="InterPro" id="IPR003593">
    <property type="entry name" value="AAA+_ATPase"/>
</dbReference>
<dbReference type="PANTHER" id="PTHR43499:SF1">
    <property type="entry name" value="ABC TRANSPORTER I FAMILY MEMBER 1"/>
    <property type="match status" value="1"/>
</dbReference>
<keyword evidence="10" id="KW-1185">Reference proteome</keyword>
<dbReference type="Proteomes" id="UP000464468">
    <property type="component" value="Chromosome"/>
</dbReference>
<evidence type="ECO:0000256" key="4">
    <source>
        <dbReference type="ARBA" id="ARBA00022840"/>
    </source>
</evidence>
<dbReference type="SMART" id="SM00382">
    <property type="entry name" value="AAA"/>
    <property type="match status" value="1"/>
</dbReference>
<feature type="compositionally biased region" description="Basic and acidic residues" evidence="7">
    <location>
        <begin position="13"/>
        <end position="23"/>
    </location>
</feature>
<keyword evidence="3" id="KW-0201">Cytochrome c-type biogenesis</keyword>
<evidence type="ECO:0000256" key="5">
    <source>
        <dbReference type="ARBA" id="ARBA00022967"/>
    </source>
</evidence>
<dbReference type="Pfam" id="PF00005">
    <property type="entry name" value="ABC_tran"/>
    <property type="match status" value="1"/>
</dbReference>
<accession>A0A7Z2NV24</accession>
<feature type="region of interest" description="Disordered" evidence="7">
    <location>
        <begin position="1"/>
        <end position="32"/>
    </location>
</feature>
<gene>
    <name evidence="9" type="primary">ccmA</name>
    <name evidence="9" type="ORF">GVO57_02625</name>
</gene>
<dbReference type="InterPro" id="IPR005895">
    <property type="entry name" value="ABC_transptr_haem_export_CcmA"/>
</dbReference>
<evidence type="ECO:0000313" key="10">
    <source>
        <dbReference type="Proteomes" id="UP000464468"/>
    </source>
</evidence>
<dbReference type="InterPro" id="IPR027417">
    <property type="entry name" value="P-loop_NTPase"/>
</dbReference>
<name>A0A7Z2NV24_9SPHN</name>
<keyword evidence="6" id="KW-0472">Membrane</keyword>
<evidence type="ECO:0000256" key="6">
    <source>
        <dbReference type="ARBA" id="ARBA00023136"/>
    </source>
</evidence>
<evidence type="ECO:0000256" key="2">
    <source>
        <dbReference type="ARBA" id="ARBA00022741"/>
    </source>
</evidence>
<organism evidence="9 10">
    <name type="scientific">Sphingomonas changnyeongensis</name>
    <dbReference type="NCBI Taxonomy" id="2698679"/>
    <lineage>
        <taxon>Bacteria</taxon>
        <taxon>Pseudomonadati</taxon>
        <taxon>Pseudomonadota</taxon>
        <taxon>Alphaproteobacteria</taxon>
        <taxon>Sphingomonadales</taxon>
        <taxon>Sphingomonadaceae</taxon>
        <taxon>Sphingomonas</taxon>
    </lineage>
</organism>
<keyword evidence="5" id="KW-1278">Translocase</keyword>
<sequence>MGGNWRRARTSRRPCDDPRDRPSFRPVGCRHGRARRRRTGGWSLTALTLDRLACRRGGRLLFTGLSLDLRAGQAIRITGANGTGKSSLLRVAAGLLAPFGGTVVREGRTALADEGLALDRDLPLADALGFWARLDGRASRLAPALAALGLEALAPVPVRMLSTGQRKRAVLARAVLSAAPIWLLDEPTNGLDADAIALLERACASHLEAGGLIVAATHQPLALPGAATLDLTPFADAARARTMAEDDDD</sequence>
<dbReference type="GO" id="GO:0005524">
    <property type="term" value="F:ATP binding"/>
    <property type="evidence" value="ECO:0007669"/>
    <property type="project" value="UniProtKB-KW"/>
</dbReference>
<dbReference type="SUPFAM" id="SSF52540">
    <property type="entry name" value="P-loop containing nucleoside triphosphate hydrolases"/>
    <property type="match status" value="1"/>
</dbReference>
<dbReference type="Gene3D" id="3.40.50.300">
    <property type="entry name" value="P-loop containing nucleotide triphosphate hydrolases"/>
    <property type="match status" value="1"/>
</dbReference>
<dbReference type="KEGG" id="schy:GVO57_02625"/>
<feature type="domain" description="ABC transporter" evidence="8">
    <location>
        <begin position="47"/>
        <end position="249"/>
    </location>
</feature>
<protein>
    <submittedName>
        <fullName evidence="9">Heme ABC exporter ATP-binding protein CcmA</fullName>
    </submittedName>
</protein>
<keyword evidence="2" id="KW-0547">Nucleotide-binding</keyword>
<dbReference type="InterPro" id="IPR003439">
    <property type="entry name" value="ABC_transporter-like_ATP-bd"/>
</dbReference>
<evidence type="ECO:0000259" key="8">
    <source>
        <dbReference type="PROSITE" id="PS50893"/>
    </source>
</evidence>
<keyword evidence="4 9" id="KW-0067">ATP-binding</keyword>
<reference evidence="9 10" key="1">
    <citation type="submission" date="2020-01" db="EMBL/GenBank/DDBJ databases">
        <title>Sphingomonas sp. C33 whole genome sequece.</title>
        <authorList>
            <person name="Park C."/>
        </authorList>
    </citation>
    <scope>NUCLEOTIDE SEQUENCE [LARGE SCALE GENOMIC DNA]</scope>
    <source>
        <strain evidence="9 10">C33</strain>
    </source>
</reference>